<dbReference type="InterPro" id="IPR012347">
    <property type="entry name" value="Ferritin-like"/>
</dbReference>
<dbReference type="GO" id="GO:0046872">
    <property type="term" value="F:metal ion binding"/>
    <property type="evidence" value="ECO:0007669"/>
    <property type="project" value="InterPro"/>
</dbReference>
<evidence type="ECO:0000259" key="1">
    <source>
        <dbReference type="Pfam" id="PF02915"/>
    </source>
</evidence>
<evidence type="ECO:0000313" key="2">
    <source>
        <dbReference type="EMBL" id="MBM3332614.1"/>
    </source>
</evidence>
<name>A0A937XHI9_UNCW3</name>
<dbReference type="PANTHER" id="PTHR33531">
    <property type="entry name" value="RUBRERYTHRIN SUBFAMILY"/>
    <property type="match status" value="1"/>
</dbReference>
<dbReference type="EMBL" id="VGIR01000108">
    <property type="protein sequence ID" value="MBM3332614.1"/>
    <property type="molecule type" value="Genomic_DNA"/>
</dbReference>
<feature type="domain" description="Rubrerythrin diiron-binding" evidence="1">
    <location>
        <begin position="9"/>
        <end position="153"/>
    </location>
</feature>
<dbReference type="SUPFAM" id="SSF47240">
    <property type="entry name" value="Ferritin-like"/>
    <property type="match status" value="1"/>
</dbReference>
<evidence type="ECO:0000313" key="3">
    <source>
        <dbReference type="Proteomes" id="UP000779900"/>
    </source>
</evidence>
<dbReference type="PANTHER" id="PTHR33531:SF7">
    <property type="entry name" value="HYPOTHETICAL MEMBRANE PROTEIN, CONSERVED"/>
    <property type="match status" value="1"/>
</dbReference>
<dbReference type="CDD" id="cd01045">
    <property type="entry name" value="Ferritin_like_AB"/>
    <property type="match status" value="1"/>
</dbReference>
<protein>
    <recommendedName>
        <fullName evidence="1">Rubrerythrin diiron-binding domain-containing protein</fullName>
    </recommendedName>
</protein>
<sequence length="161" mass="18147">MPITYSATEIMEMAVETEKGGKLFYETVAGQSQDENLKGLFSYLADEENRHIRTFEEIAKTVKVAADESPANWEEVALYLKSVTDSRYFLGRDKALSLARDAKSTSQAVKLALAFEKETLVFYLEAADMVPSLNRPAIESLVKEERAHVRRLTGFLQTCQK</sequence>
<accession>A0A937XHI9</accession>
<dbReference type="GO" id="GO:0016491">
    <property type="term" value="F:oxidoreductase activity"/>
    <property type="evidence" value="ECO:0007669"/>
    <property type="project" value="InterPro"/>
</dbReference>
<dbReference type="Gene3D" id="1.20.1260.10">
    <property type="match status" value="1"/>
</dbReference>
<organism evidence="2 3">
    <name type="scientific">candidate division WOR-3 bacterium</name>
    <dbReference type="NCBI Taxonomy" id="2052148"/>
    <lineage>
        <taxon>Bacteria</taxon>
        <taxon>Bacteria division WOR-3</taxon>
    </lineage>
</organism>
<dbReference type="AlphaFoldDB" id="A0A937XHI9"/>
<comment type="caution">
    <text evidence="2">The sequence shown here is derived from an EMBL/GenBank/DDBJ whole genome shotgun (WGS) entry which is preliminary data.</text>
</comment>
<gene>
    <name evidence="2" type="ORF">FJY68_12345</name>
</gene>
<dbReference type="InterPro" id="IPR003251">
    <property type="entry name" value="Rr_diiron-bd_dom"/>
</dbReference>
<proteinExistence type="predicted"/>
<dbReference type="Proteomes" id="UP000779900">
    <property type="component" value="Unassembled WGS sequence"/>
</dbReference>
<dbReference type="Pfam" id="PF02915">
    <property type="entry name" value="Rubrerythrin"/>
    <property type="match status" value="1"/>
</dbReference>
<dbReference type="InterPro" id="IPR009078">
    <property type="entry name" value="Ferritin-like_SF"/>
</dbReference>
<reference evidence="2" key="1">
    <citation type="submission" date="2019-03" db="EMBL/GenBank/DDBJ databases">
        <title>Lake Tanganyika Metagenome-Assembled Genomes (MAGs).</title>
        <authorList>
            <person name="Tran P."/>
        </authorList>
    </citation>
    <scope>NUCLEOTIDE SEQUENCE</scope>
    <source>
        <strain evidence="2">K_DeepCast_150m_m2_040</strain>
    </source>
</reference>